<feature type="transmembrane region" description="Helical" evidence="9">
    <location>
        <begin position="298"/>
        <end position="317"/>
    </location>
</feature>
<evidence type="ECO:0000256" key="9">
    <source>
        <dbReference type="SAM" id="Phobius"/>
    </source>
</evidence>
<evidence type="ECO:0000256" key="2">
    <source>
        <dbReference type="ARBA" id="ARBA00022475"/>
    </source>
</evidence>
<feature type="transmembrane region" description="Helical" evidence="9">
    <location>
        <begin position="206"/>
        <end position="227"/>
    </location>
</feature>
<keyword evidence="4 9" id="KW-0812">Transmembrane</keyword>
<evidence type="ECO:0000256" key="1">
    <source>
        <dbReference type="ARBA" id="ARBA00004651"/>
    </source>
</evidence>
<feature type="region of interest" description="Disordered" evidence="8">
    <location>
        <begin position="1"/>
        <end position="29"/>
    </location>
</feature>
<keyword evidence="5 9" id="KW-1133">Transmembrane helix</keyword>
<keyword evidence="2" id="KW-1003">Cell membrane</keyword>
<keyword evidence="6 9" id="KW-0472">Membrane</keyword>
<dbReference type="Proteomes" id="UP001595833">
    <property type="component" value="Unassembled WGS sequence"/>
</dbReference>
<evidence type="ECO:0000256" key="6">
    <source>
        <dbReference type="ARBA" id="ARBA00023136"/>
    </source>
</evidence>
<feature type="transmembrane region" description="Helical" evidence="9">
    <location>
        <begin position="403"/>
        <end position="426"/>
    </location>
</feature>
<protein>
    <submittedName>
        <fullName evidence="10">Glycosyltransferase 87 family protein</fullName>
    </submittedName>
</protein>
<feature type="transmembrane region" description="Helical" evidence="9">
    <location>
        <begin position="233"/>
        <end position="252"/>
    </location>
</feature>
<evidence type="ECO:0000313" key="11">
    <source>
        <dbReference type="Proteomes" id="UP001595833"/>
    </source>
</evidence>
<comment type="caution">
    <text evidence="10">The sequence shown here is derived from an EMBL/GenBank/DDBJ whole genome shotgun (WGS) entry which is preliminary data.</text>
</comment>
<evidence type="ECO:0000256" key="3">
    <source>
        <dbReference type="ARBA" id="ARBA00022679"/>
    </source>
</evidence>
<reference evidence="11" key="1">
    <citation type="journal article" date="2019" name="Int. J. Syst. Evol. Microbiol.">
        <title>The Global Catalogue of Microorganisms (GCM) 10K type strain sequencing project: providing services to taxonomists for standard genome sequencing and annotation.</title>
        <authorList>
            <consortium name="The Broad Institute Genomics Platform"/>
            <consortium name="The Broad Institute Genome Sequencing Center for Infectious Disease"/>
            <person name="Wu L."/>
            <person name="Ma J."/>
        </authorList>
    </citation>
    <scope>NUCLEOTIDE SEQUENCE [LARGE SCALE GENOMIC DNA]</scope>
    <source>
        <strain evidence="11">KCTC 12848</strain>
    </source>
</reference>
<accession>A0ABV9Y4U6</accession>
<feature type="transmembrane region" description="Helical" evidence="9">
    <location>
        <begin position="127"/>
        <end position="145"/>
    </location>
</feature>
<evidence type="ECO:0000256" key="8">
    <source>
        <dbReference type="SAM" id="MobiDB-lite"/>
    </source>
</evidence>
<sequence>MREDERARDTGAPGRLPPPAPEPAASRPARFAGGPGGARRFVPLAAVAAVALALAAQAVLIFGVVVPYWMIDFAVYRGAAQALLHDVRLYELGVDTAFFPGMMYTYTPFFAVMMVPAALVPAAVAQFAWTTAGYLALAASIWLVLRITGVTTTRQRTTALVTAGLICAAMLGPVQFNVLLGQVNLFLVVLVLLDFLPSLPERYRGIATGIAAGIKLTPLFFVAYLFFTGRRRAAFQALGSFAATALVGFALLPTDSRAYWFHGVFFDSARAVPTDVMVNHSLPGFFARLVGERTAPDWSLLLAAAATAACLAAAVWAHRRGHDVVGLLVIAFAAQLVSPVTWVHHCVWVVPALVWLATVAWRQATPLPRVLLGLVVLWYLAPVWSLGHRIFDGVPFQHTPTGNLLVTLTGTLVPAVVAIALLPVWLRRLRPPERAEVARPEVASAG</sequence>
<feature type="transmembrane region" description="Helical" evidence="9">
    <location>
        <begin position="324"/>
        <end position="342"/>
    </location>
</feature>
<keyword evidence="11" id="KW-1185">Reference proteome</keyword>
<dbReference type="EMBL" id="JBHSJB010000027">
    <property type="protein sequence ID" value="MFC5057334.1"/>
    <property type="molecule type" value="Genomic_DNA"/>
</dbReference>
<feature type="transmembrane region" description="Helical" evidence="9">
    <location>
        <begin position="348"/>
        <end position="364"/>
    </location>
</feature>
<dbReference type="Pfam" id="PF09594">
    <property type="entry name" value="GT87"/>
    <property type="match status" value="1"/>
</dbReference>
<dbReference type="RefSeq" id="WP_344037137.1">
    <property type="nucleotide sequence ID" value="NZ_BAAAKE010000006.1"/>
</dbReference>
<evidence type="ECO:0000313" key="10">
    <source>
        <dbReference type="EMBL" id="MFC5057334.1"/>
    </source>
</evidence>
<comment type="similarity">
    <text evidence="7">Belongs to the glycosyltransferase 87 family.</text>
</comment>
<feature type="transmembrane region" description="Helical" evidence="9">
    <location>
        <begin position="157"/>
        <end position="176"/>
    </location>
</feature>
<organism evidence="10 11">
    <name type="scientific">Saccharothrix xinjiangensis</name>
    <dbReference type="NCBI Taxonomy" id="204798"/>
    <lineage>
        <taxon>Bacteria</taxon>
        <taxon>Bacillati</taxon>
        <taxon>Actinomycetota</taxon>
        <taxon>Actinomycetes</taxon>
        <taxon>Pseudonocardiales</taxon>
        <taxon>Pseudonocardiaceae</taxon>
        <taxon>Saccharothrix</taxon>
    </lineage>
</organism>
<comment type="subcellular location">
    <subcellularLocation>
        <location evidence="1">Cell membrane</location>
        <topology evidence="1">Multi-pass membrane protein</topology>
    </subcellularLocation>
</comment>
<feature type="transmembrane region" description="Helical" evidence="9">
    <location>
        <begin position="371"/>
        <end position="391"/>
    </location>
</feature>
<evidence type="ECO:0000256" key="7">
    <source>
        <dbReference type="ARBA" id="ARBA00024033"/>
    </source>
</evidence>
<gene>
    <name evidence="10" type="ORF">ACFPFM_26775</name>
</gene>
<feature type="transmembrane region" description="Helical" evidence="9">
    <location>
        <begin position="44"/>
        <end position="71"/>
    </location>
</feature>
<name>A0ABV9Y4U6_9PSEU</name>
<evidence type="ECO:0000256" key="5">
    <source>
        <dbReference type="ARBA" id="ARBA00022989"/>
    </source>
</evidence>
<evidence type="ECO:0000256" key="4">
    <source>
        <dbReference type="ARBA" id="ARBA00022692"/>
    </source>
</evidence>
<proteinExistence type="inferred from homology"/>
<keyword evidence="3" id="KW-0808">Transferase</keyword>
<dbReference type="InterPro" id="IPR018584">
    <property type="entry name" value="GT87"/>
</dbReference>